<evidence type="ECO:0000313" key="1">
    <source>
        <dbReference type="EMBL" id="MBB5081712.1"/>
    </source>
</evidence>
<dbReference type="Proteomes" id="UP000568380">
    <property type="component" value="Unassembled WGS sequence"/>
</dbReference>
<dbReference type="EMBL" id="JACHIN010000011">
    <property type="protein sequence ID" value="MBB5081712.1"/>
    <property type="molecule type" value="Genomic_DNA"/>
</dbReference>
<sequence>MEPVEEPALEIDLPATALLTRLAPLPHPRRARALALHARRLAGTSHLRVLLDELSAQDHYARHTALHLAMAARDLGFIEQVLAGPDMRVRRSALRAVRTLPVPDPAVRAALDDAPADLRRALYRTLAHSRRHALAEALLPDVRARWGDREAAALLPACGSAAVKRWLPELAHASWTTMAKRHAGAIMAVAEQELSTGVHPWTWWRRRGKGVELAALSEPDRMLALLERYDLRGVLARLPGAVANALFRADAVRARRLFIAQASPFWDEPPKALLRHLSSASDAELVRLASVDHRVDTMLRWLPPARRPTIFEAAVRAQGRAGRVWTMRLLRWLPPESAAAEARRTLDWHASVWHSTRSRLDNPDIPLELASHLPYQEALGPLREAAVGGDPRRRGLARTLLIRSAARTRNRALLRDLLAELVLRTVNERDPLRRDLLTALLEVPPALLDDSFAATLGRIATAVAGAQDTSCDTREALRGLAGRVLRHHDPSLAPALVSWGMGVYASLVARYGAAGLPAPVPDPDAHRRYRAFPDTPTAPQRLDRVLRLGQEHDLLALLRPHLRAARGRGDFSLAVALARTLGRRAWALAELQDDLRAAIRQAPQPLAREAAGLWLSRRPGRRRRPPERADERMERIVGLVLEEPSAVTLPAVWRAVARVRTDLLLPLLDHDPSWVPPVAAGEARRWTPDQRDRVRAKLAATAGDERLPASVRATAIQAVGRVGGGLDHLAAWADHENTVLAEAAVMAMAGADAMPLLLRHAGGPASRTAVYALARACRSSPPSRLGPFLEQALTAPTSKITLRKLAARRLHHDRPPGAVEVLLRAWADPGLHRDVRATVATALRGMPEDPRALAAVMETPGRYADEVLLRTLFQAHPLEYAPAARPGYADLVRRLLMSADLPGLRFRGSKAFRVWAHWYRGDLEEILEAVGDPEADGPIMEVFLALLRTGTIRSRTLDVLARLAAAVPGEDLRTPARKRVRAITESLATMLDEERSWERQLAQDTMDLLATRPLLLTEAVRLAIALLPTSEADLGDALRTLADLLGNRPILASQTAERVADELYDSYRSRPQVPPAVTLPAIRRLMAGGDLAGSLFAITLTQRGGVHTDWAPPWREIIRDLRESPHLEVRQQAWGITVD</sequence>
<dbReference type="AlphaFoldDB" id="A0A7W8A8T6"/>
<dbReference type="RefSeq" id="WP_184969296.1">
    <property type="nucleotide sequence ID" value="NZ_JACHIN010000011.1"/>
</dbReference>
<comment type="caution">
    <text evidence="1">The sequence shown here is derived from an EMBL/GenBank/DDBJ whole genome shotgun (WGS) entry which is preliminary data.</text>
</comment>
<organism evidence="1 2">
    <name type="scientific">Nonomuraea endophytica</name>
    <dbReference type="NCBI Taxonomy" id="714136"/>
    <lineage>
        <taxon>Bacteria</taxon>
        <taxon>Bacillati</taxon>
        <taxon>Actinomycetota</taxon>
        <taxon>Actinomycetes</taxon>
        <taxon>Streptosporangiales</taxon>
        <taxon>Streptosporangiaceae</taxon>
        <taxon>Nonomuraea</taxon>
    </lineage>
</organism>
<keyword evidence="2" id="KW-1185">Reference proteome</keyword>
<proteinExistence type="predicted"/>
<dbReference type="InterPro" id="IPR016024">
    <property type="entry name" value="ARM-type_fold"/>
</dbReference>
<reference evidence="1 2" key="1">
    <citation type="submission" date="2020-08" db="EMBL/GenBank/DDBJ databases">
        <title>Genomic Encyclopedia of Type Strains, Phase IV (KMG-IV): sequencing the most valuable type-strain genomes for metagenomic binning, comparative biology and taxonomic classification.</title>
        <authorList>
            <person name="Goeker M."/>
        </authorList>
    </citation>
    <scope>NUCLEOTIDE SEQUENCE [LARGE SCALE GENOMIC DNA]</scope>
    <source>
        <strain evidence="1 2">DSM 45385</strain>
    </source>
</reference>
<gene>
    <name evidence="1" type="ORF">HNR40_007207</name>
</gene>
<evidence type="ECO:0008006" key="3">
    <source>
        <dbReference type="Google" id="ProtNLM"/>
    </source>
</evidence>
<evidence type="ECO:0000313" key="2">
    <source>
        <dbReference type="Proteomes" id="UP000568380"/>
    </source>
</evidence>
<name>A0A7W8A8T6_9ACTN</name>
<protein>
    <recommendedName>
        <fullName evidence="3">HEAT repeat domain-containing protein</fullName>
    </recommendedName>
</protein>
<dbReference type="SUPFAM" id="SSF48371">
    <property type="entry name" value="ARM repeat"/>
    <property type="match status" value="1"/>
</dbReference>
<accession>A0A7W8A8T6</accession>